<dbReference type="GO" id="GO:0016618">
    <property type="term" value="F:hydroxypyruvate reductase [NAD(P)H] activity"/>
    <property type="evidence" value="ECO:0007669"/>
    <property type="project" value="TreeGrafter"/>
</dbReference>
<name>A0A840LBB5_9BURK</name>
<evidence type="ECO:0000256" key="3">
    <source>
        <dbReference type="RuleBase" id="RU003719"/>
    </source>
</evidence>
<dbReference type="InterPro" id="IPR006140">
    <property type="entry name" value="D-isomer_DH_NAD-bd"/>
</dbReference>
<dbReference type="GO" id="GO:0030267">
    <property type="term" value="F:glyoxylate reductase (NADPH) activity"/>
    <property type="evidence" value="ECO:0007669"/>
    <property type="project" value="TreeGrafter"/>
</dbReference>
<dbReference type="RefSeq" id="WP_184299811.1">
    <property type="nucleotide sequence ID" value="NZ_JACHLP010000005.1"/>
</dbReference>
<proteinExistence type="inferred from homology"/>
<feature type="domain" description="D-isomer specific 2-hydroxyacid dehydrogenase catalytic" evidence="5">
    <location>
        <begin position="4"/>
        <end position="299"/>
    </location>
</feature>
<evidence type="ECO:0000259" key="6">
    <source>
        <dbReference type="Pfam" id="PF02826"/>
    </source>
</evidence>
<dbReference type="GO" id="GO:0051287">
    <property type="term" value="F:NAD binding"/>
    <property type="evidence" value="ECO:0007669"/>
    <property type="project" value="InterPro"/>
</dbReference>
<gene>
    <name evidence="7" type="ORF">HNP55_002529</name>
</gene>
<dbReference type="GO" id="GO:0005829">
    <property type="term" value="C:cytosol"/>
    <property type="evidence" value="ECO:0007669"/>
    <property type="project" value="TreeGrafter"/>
</dbReference>
<evidence type="ECO:0000256" key="2">
    <source>
        <dbReference type="ARBA" id="ARBA00023027"/>
    </source>
</evidence>
<dbReference type="AlphaFoldDB" id="A0A840LBB5"/>
<evidence type="ECO:0000259" key="5">
    <source>
        <dbReference type="Pfam" id="PF00389"/>
    </source>
</evidence>
<dbReference type="InterPro" id="IPR036291">
    <property type="entry name" value="NAD(P)-bd_dom_sf"/>
</dbReference>
<feature type="region of interest" description="Disordered" evidence="4">
    <location>
        <begin position="299"/>
        <end position="328"/>
    </location>
</feature>
<sequence>MSLLILEPLETEVMQWLAERQDLRFAPELAAQPGQLRQALRQARAVILPPSVAVDASLLRSAPKLRVLGRMSAGGENIDLDACRNAQVEVVRSATATGNAEAEFVIAALLSLLRRVPVQSSDGMWVGRELGCSTVGLIGMTPAARVLAQLLPIFGTRVVGYDPSLHQSDPLWAQWGIEPLSLRELMEQSDGVSVQLAYFPRYRGLIGERVLGFSKPGQVLVSIAHAALLDDAALAEALHSGRLLAAWLDSLEPGMQEPGRPLHGLAALQVTPRLAGTTRESRARAAWGVARRIDELLAASPEPTGEPRAGVVSPSNGPMDASALRRWR</sequence>
<keyword evidence="2" id="KW-0520">NAD</keyword>
<dbReference type="InterPro" id="IPR006139">
    <property type="entry name" value="D-isomer_2_OHA_DH_cat_dom"/>
</dbReference>
<feature type="domain" description="D-isomer specific 2-hydroxyacid dehydrogenase NAD-binding" evidence="6">
    <location>
        <begin position="122"/>
        <end position="274"/>
    </location>
</feature>
<reference evidence="7 8" key="1">
    <citation type="submission" date="2020-08" db="EMBL/GenBank/DDBJ databases">
        <title>Functional genomics of gut bacteria from endangered species of beetles.</title>
        <authorList>
            <person name="Carlos-Shanley C."/>
        </authorList>
    </citation>
    <scope>NUCLEOTIDE SEQUENCE [LARGE SCALE GENOMIC DNA]</scope>
    <source>
        <strain evidence="7 8">S00239</strain>
    </source>
</reference>
<dbReference type="EMBL" id="JACHLP010000005">
    <property type="protein sequence ID" value="MBB4843993.1"/>
    <property type="molecule type" value="Genomic_DNA"/>
</dbReference>
<organism evidence="7 8">
    <name type="scientific">Roseateles oligotrophus</name>
    <dbReference type="NCBI Taxonomy" id="1769250"/>
    <lineage>
        <taxon>Bacteria</taxon>
        <taxon>Pseudomonadati</taxon>
        <taxon>Pseudomonadota</taxon>
        <taxon>Betaproteobacteria</taxon>
        <taxon>Burkholderiales</taxon>
        <taxon>Sphaerotilaceae</taxon>
        <taxon>Roseateles</taxon>
    </lineage>
</organism>
<keyword evidence="1 3" id="KW-0560">Oxidoreductase</keyword>
<dbReference type="Pfam" id="PF00389">
    <property type="entry name" value="2-Hacid_dh"/>
    <property type="match status" value="1"/>
</dbReference>
<evidence type="ECO:0000313" key="8">
    <source>
        <dbReference type="Proteomes" id="UP000562027"/>
    </source>
</evidence>
<evidence type="ECO:0000256" key="1">
    <source>
        <dbReference type="ARBA" id="ARBA00023002"/>
    </source>
</evidence>
<dbReference type="PANTHER" id="PTHR10996:SF178">
    <property type="entry name" value="2-HYDROXYACID DEHYDROGENASE YGL185C-RELATED"/>
    <property type="match status" value="1"/>
</dbReference>
<dbReference type="SUPFAM" id="SSF52283">
    <property type="entry name" value="Formate/glycerate dehydrogenase catalytic domain-like"/>
    <property type="match status" value="1"/>
</dbReference>
<keyword evidence="8" id="KW-1185">Reference proteome</keyword>
<dbReference type="Proteomes" id="UP000562027">
    <property type="component" value="Unassembled WGS sequence"/>
</dbReference>
<dbReference type="PANTHER" id="PTHR10996">
    <property type="entry name" value="2-HYDROXYACID DEHYDROGENASE-RELATED"/>
    <property type="match status" value="1"/>
</dbReference>
<comment type="caution">
    <text evidence="7">The sequence shown here is derived from an EMBL/GenBank/DDBJ whole genome shotgun (WGS) entry which is preliminary data.</text>
</comment>
<accession>A0A840LBB5</accession>
<dbReference type="Gene3D" id="3.40.50.720">
    <property type="entry name" value="NAD(P)-binding Rossmann-like Domain"/>
    <property type="match status" value="2"/>
</dbReference>
<protein>
    <submittedName>
        <fullName evidence="7">Phosphoglycerate dehydrogenase-like enzyme</fullName>
    </submittedName>
</protein>
<evidence type="ECO:0000313" key="7">
    <source>
        <dbReference type="EMBL" id="MBB4843993.1"/>
    </source>
</evidence>
<evidence type="ECO:0000256" key="4">
    <source>
        <dbReference type="SAM" id="MobiDB-lite"/>
    </source>
</evidence>
<dbReference type="InterPro" id="IPR050223">
    <property type="entry name" value="D-isomer_2-hydroxyacid_DH"/>
</dbReference>
<dbReference type="SUPFAM" id="SSF51735">
    <property type="entry name" value="NAD(P)-binding Rossmann-fold domains"/>
    <property type="match status" value="1"/>
</dbReference>
<comment type="similarity">
    <text evidence="3">Belongs to the D-isomer specific 2-hydroxyacid dehydrogenase family.</text>
</comment>
<dbReference type="Pfam" id="PF02826">
    <property type="entry name" value="2-Hacid_dh_C"/>
    <property type="match status" value="1"/>
</dbReference>